<gene>
    <name evidence="1" type="ORF">PG2071B_1104</name>
</gene>
<dbReference type="AlphaFoldDB" id="A0A4Q5A4Y2"/>
<organism evidence="1 2">
    <name type="scientific">Bifidobacterium pseudolongum subsp. globosum</name>
    <dbReference type="NCBI Taxonomy" id="1690"/>
    <lineage>
        <taxon>Bacteria</taxon>
        <taxon>Bacillati</taxon>
        <taxon>Actinomycetota</taxon>
        <taxon>Actinomycetes</taxon>
        <taxon>Bifidobacteriales</taxon>
        <taxon>Bifidobacteriaceae</taxon>
        <taxon>Bifidobacterium</taxon>
    </lineage>
</organism>
<comment type="caution">
    <text evidence="1">The sequence shown here is derived from an EMBL/GenBank/DDBJ whole genome shotgun (WGS) entry which is preliminary data.</text>
</comment>
<dbReference type="InterPro" id="IPR027417">
    <property type="entry name" value="P-loop_NTPase"/>
</dbReference>
<dbReference type="EMBL" id="RYUM01000012">
    <property type="protein sequence ID" value="RYQ18983.1"/>
    <property type="molecule type" value="Genomic_DNA"/>
</dbReference>
<name>A0A4Q5A4Y2_9BIFI</name>
<accession>A0A4Q5A4Y2</accession>
<dbReference type="Gene3D" id="3.40.50.300">
    <property type="entry name" value="P-loop containing nucleotide triphosphate hydrolases"/>
    <property type="match status" value="1"/>
</dbReference>
<protein>
    <submittedName>
        <fullName evidence="1">Terminase</fullName>
    </submittedName>
</protein>
<proteinExistence type="predicted"/>
<reference evidence="1 2" key="1">
    <citation type="submission" date="2018-12" db="EMBL/GenBank/DDBJ databases">
        <title>Unveiling genomic diversity among members of the Bifidobacterium pseudolongum species, a widely distributed gut commensal of the animal kingdom.</title>
        <authorList>
            <person name="Lugli G.A."/>
            <person name="Duranti S."/>
            <person name="Albert K."/>
            <person name="Mancabelli L."/>
            <person name="Napoli S."/>
            <person name="Viappiani A."/>
            <person name="Anzalone R."/>
            <person name="Longhi G."/>
            <person name="Milani C."/>
            <person name="Turroni F."/>
            <person name="Alessandri G."/>
            <person name="Sela D.A."/>
            <person name="Van Sinderen D."/>
            <person name="Ventura M."/>
        </authorList>
    </citation>
    <scope>NUCLEOTIDE SEQUENCE [LARGE SCALE GENOMIC DNA]</scope>
    <source>
        <strain evidence="1 2">2071B</strain>
    </source>
</reference>
<evidence type="ECO:0000313" key="2">
    <source>
        <dbReference type="Proteomes" id="UP000291187"/>
    </source>
</evidence>
<evidence type="ECO:0000313" key="1">
    <source>
        <dbReference type="EMBL" id="RYQ18983.1"/>
    </source>
</evidence>
<sequence>MKQSSPTSSEQPRLSQLAKHLKYPDGIVRSDWNAVSRLAAKCGIQFDRWQAGLGTLLFGKTKDGQYAAGTGGAAMSLCRQVGKTFLIGNSVNMLCVLKPNTTVLWTAHRTRTAGETFRHMQALAQNKAVARHVRTVSRGAGKEAIEFANGSRIMFGAREQGFGRGFDAIDMEIFDEAQILTEKALEDMVPAVNAAPNGLIVYMGTPPRPNDPSEVFTRLRREALAGEPGLMWCEFGADDDIKDLDDHEQWRLANPSYPLRTSENSILRLRRQLSDDAFRREALGVWDRQTVKRAIDPALWAETAVAAPDMDGLRGFAIDMAPDRSTICIGAAVKHTDGSIHTELAAYKDAYHEGTRWAVDWIAERWPRTAAVVIDGQSPAMSLLPDLKKAHVRPIITGANDMGRACGTILDRLHDHTLTHLPDEQQPALAKAVQGAVTRPIGKSGAVGWNKTGSDTDISPLVACTLAAYGLTVTKRDPDRKQKVMI</sequence>
<dbReference type="Proteomes" id="UP000291187">
    <property type="component" value="Unassembled WGS sequence"/>
</dbReference>
<dbReference type="RefSeq" id="WP_129864422.1">
    <property type="nucleotide sequence ID" value="NZ_RYUM01000012.1"/>
</dbReference>